<protein>
    <submittedName>
        <fullName evidence="1">Uncharacterized protein</fullName>
    </submittedName>
</protein>
<dbReference type="RefSeq" id="WP_146588038.1">
    <property type="nucleotide sequence ID" value="NZ_SJPO01000006.1"/>
</dbReference>
<dbReference type="AlphaFoldDB" id="A0A5C5YML9"/>
<reference evidence="1 2" key="1">
    <citation type="submission" date="2019-02" db="EMBL/GenBank/DDBJ databases">
        <title>Deep-cultivation of Planctomycetes and their phenomic and genomic characterization uncovers novel biology.</title>
        <authorList>
            <person name="Wiegand S."/>
            <person name="Jogler M."/>
            <person name="Boedeker C."/>
            <person name="Pinto D."/>
            <person name="Vollmers J."/>
            <person name="Rivas-Marin E."/>
            <person name="Kohn T."/>
            <person name="Peeters S.H."/>
            <person name="Heuer A."/>
            <person name="Rast P."/>
            <person name="Oberbeckmann S."/>
            <person name="Bunk B."/>
            <person name="Jeske O."/>
            <person name="Meyerdierks A."/>
            <person name="Storesund J.E."/>
            <person name="Kallscheuer N."/>
            <person name="Luecker S."/>
            <person name="Lage O.M."/>
            <person name="Pohl T."/>
            <person name="Merkel B.J."/>
            <person name="Hornburger P."/>
            <person name="Mueller R.-W."/>
            <person name="Bruemmer F."/>
            <person name="Labrenz M."/>
            <person name="Spormann A.M."/>
            <person name="Op Den Camp H."/>
            <person name="Overmann J."/>
            <person name="Amann R."/>
            <person name="Jetten M.S.M."/>
            <person name="Mascher T."/>
            <person name="Medema M.H."/>
            <person name="Devos D.P."/>
            <person name="Kaster A.-K."/>
            <person name="Ovreas L."/>
            <person name="Rohde M."/>
            <person name="Galperin M.Y."/>
            <person name="Jogler C."/>
        </authorList>
    </citation>
    <scope>NUCLEOTIDE SEQUENCE [LARGE SCALE GENOMIC DNA]</scope>
    <source>
        <strain evidence="1 2">Pla123a</strain>
    </source>
</reference>
<dbReference type="EMBL" id="SJPO01000006">
    <property type="protein sequence ID" value="TWT76089.1"/>
    <property type="molecule type" value="Genomic_DNA"/>
</dbReference>
<dbReference type="OrthoDB" id="9857383at2"/>
<evidence type="ECO:0000313" key="2">
    <source>
        <dbReference type="Proteomes" id="UP000318478"/>
    </source>
</evidence>
<accession>A0A5C5YML9</accession>
<keyword evidence="2" id="KW-1185">Reference proteome</keyword>
<name>A0A5C5YML9_9BACT</name>
<sequence length="99" mass="11193">MKPLKTLSEAKVAEVERLLETGAAWIDVATATGLAGTTVRIIARGQHYHQQPKEEQARRSNCHLRGWVPSLEEIARECERIRQQAPRLTVGDQSVEFSW</sequence>
<proteinExistence type="predicted"/>
<gene>
    <name evidence="1" type="ORF">Pla123a_28780</name>
</gene>
<organism evidence="1 2">
    <name type="scientific">Posidoniimonas polymericola</name>
    <dbReference type="NCBI Taxonomy" id="2528002"/>
    <lineage>
        <taxon>Bacteria</taxon>
        <taxon>Pseudomonadati</taxon>
        <taxon>Planctomycetota</taxon>
        <taxon>Planctomycetia</taxon>
        <taxon>Pirellulales</taxon>
        <taxon>Lacipirellulaceae</taxon>
        <taxon>Posidoniimonas</taxon>
    </lineage>
</organism>
<comment type="caution">
    <text evidence="1">The sequence shown here is derived from an EMBL/GenBank/DDBJ whole genome shotgun (WGS) entry which is preliminary data.</text>
</comment>
<evidence type="ECO:0000313" key="1">
    <source>
        <dbReference type="EMBL" id="TWT76089.1"/>
    </source>
</evidence>
<dbReference type="Proteomes" id="UP000318478">
    <property type="component" value="Unassembled WGS sequence"/>
</dbReference>